<name>A0A8X6UB84_NEPPI</name>
<dbReference type="OrthoDB" id="370884at2759"/>
<dbReference type="Proteomes" id="UP000887013">
    <property type="component" value="Unassembled WGS sequence"/>
</dbReference>
<accession>A0A8X6UB84</accession>
<feature type="compositionally biased region" description="Basic and acidic residues" evidence="1">
    <location>
        <begin position="98"/>
        <end position="118"/>
    </location>
</feature>
<organism evidence="2 3">
    <name type="scientific">Nephila pilipes</name>
    <name type="common">Giant wood spider</name>
    <name type="synonym">Nephila maculata</name>
    <dbReference type="NCBI Taxonomy" id="299642"/>
    <lineage>
        <taxon>Eukaryota</taxon>
        <taxon>Metazoa</taxon>
        <taxon>Ecdysozoa</taxon>
        <taxon>Arthropoda</taxon>
        <taxon>Chelicerata</taxon>
        <taxon>Arachnida</taxon>
        <taxon>Araneae</taxon>
        <taxon>Araneomorphae</taxon>
        <taxon>Entelegynae</taxon>
        <taxon>Araneoidea</taxon>
        <taxon>Nephilidae</taxon>
        <taxon>Nephila</taxon>
    </lineage>
</organism>
<feature type="region of interest" description="Disordered" evidence="1">
    <location>
        <begin position="173"/>
        <end position="199"/>
    </location>
</feature>
<dbReference type="AlphaFoldDB" id="A0A8X6UB84"/>
<keyword evidence="3" id="KW-1185">Reference proteome</keyword>
<proteinExistence type="predicted"/>
<feature type="non-terminal residue" evidence="2">
    <location>
        <position position="199"/>
    </location>
</feature>
<evidence type="ECO:0000313" key="3">
    <source>
        <dbReference type="Proteomes" id="UP000887013"/>
    </source>
</evidence>
<evidence type="ECO:0000313" key="2">
    <source>
        <dbReference type="EMBL" id="GFU00413.1"/>
    </source>
</evidence>
<protein>
    <submittedName>
        <fullName evidence="2">DEK_C domain-containing protein</fullName>
    </submittedName>
</protein>
<reference evidence="2" key="1">
    <citation type="submission" date="2020-08" db="EMBL/GenBank/DDBJ databases">
        <title>Multicomponent nature underlies the extraordinary mechanical properties of spider dragline silk.</title>
        <authorList>
            <person name="Kono N."/>
            <person name="Nakamura H."/>
            <person name="Mori M."/>
            <person name="Yoshida Y."/>
            <person name="Ohtoshi R."/>
            <person name="Malay A.D."/>
            <person name="Moran D.A.P."/>
            <person name="Tomita M."/>
            <person name="Numata K."/>
            <person name="Arakawa K."/>
        </authorList>
    </citation>
    <scope>NUCLEOTIDE SEQUENCE</scope>
</reference>
<evidence type="ECO:0000256" key="1">
    <source>
        <dbReference type="SAM" id="MobiDB-lite"/>
    </source>
</evidence>
<comment type="caution">
    <text evidence="2">The sequence shown here is derived from an EMBL/GenBank/DDBJ whole genome shotgun (WGS) entry which is preliminary data.</text>
</comment>
<gene>
    <name evidence="2" type="primary">NCL1_35566</name>
    <name evidence="2" type="ORF">NPIL_266821</name>
</gene>
<dbReference type="EMBL" id="BMAW01027093">
    <property type="protein sequence ID" value="GFU00413.1"/>
    <property type="molecule type" value="Genomic_DNA"/>
</dbReference>
<feature type="region of interest" description="Disordered" evidence="1">
    <location>
        <begin position="98"/>
        <end position="121"/>
    </location>
</feature>
<sequence>MNSDSTKFENLDGSHASHFTLDGIVAEMVIEVDEEHGSISSLDKTPKLNGLDSFEKLKASALRRSFVALDSKLKISDISSIVKISLPKMDATIEEKIKISSEKSQETDNEPKSDKDDIQTDQDIDIILNETKICTTEEDTEKLSVESPVINNSEIKISKNEIKVVAGIIVAEESKMTEESKETGESKMTEESKETSESK</sequence>